<organism evidence="4 5">
    <name type="scientific">Coffea canephora</name>
    <name type="common">Robusta coffee</name>
    <dbReference type="NCBI Taxonomy" id="49390"/>
    <lineage>
        <taxon>Eukaryota</taxon>
        <taxon>Viridiplantae</taxon>
        <taxon>Streptophyta</taxon>
        <taxon>Embryophyta</taxon>
        <taxon>Tracheophyta</taxon>
        <taxon>Spermatophyta</taxon>
        <taxon>Magnoliopsida</taxon>
        <taxon>eudicotyledons</taxon>
        <taxon>Gunneridae</taxon>
        <taxon>Pentapetalae</taxon>
        <taxon>asterids</taxon>
        <taxon>lamiids</taxon>
        <taxon>Gentianales</taxon>
        <taxon>Rubiaceae</taxon>
        <taxon>Ixoroideae</taxon>
        <taxon>Gardenieae complex</taxon>
        <taxon>Bertiereae - Coffeeae clade</taxon>
        <taxon>Coffeeae</taxon>
        <taxon>Coffea</taxon>
    </lineage>
</organism>
<comment type="subcellular location">
    <subcellularLocation>
        <location evidence="1">Membrane</location>
        <topology evidence="1">Single-pass type I membrane protein</topology>
    </subcellularLocation>
</comment>
<dbReference type="InterPro" id="IPR011009">
    <property type="entry name" value="Kinase-like_dom_sf"/>
</dbReference>
<dbReference type="Proteomes" id="UP000295252">
    <property type="component" value="Unassembled WGS sequence"/>
</dbReference>
<evidence type="ECO:0000313" key="5">
    <source>
        <dbReference type="Proteomes" id="UP000295252"/>
    </source>
</evidence>
<evidence type="ECO:0000256" key="2">
    <source>
        <dbReference type="SAM" id="MobiDB-lite"/>
    </source>
</evidence>
<dbReference type="Gene3D" id="1.10.510.10">
    <property type="entry name" value="Transferase(Phosphotransferase) domain 1"/>
    <property type="match status" value="1"/>
</dbReference>
<dbReference type="GO" id="GO:0005524">
    <property type="term" value="F:ATP binding"/>
    <property type="evidence" value="ECO:0007669"/>
    <property type="project" value="InterPro"/>
</dbReference>
<dbReference type="FunFam" id="3.30.200.20:FF:000433">
    <property type="entry name" value="Predicted protein"/>
    <property type="match status" value="1"/>
</dbReference>
<dbReference type="OMA" id="SDATCAY"/>
<evidence type="ECO:0000259" key="3">
    <source>
        <dbReference type="PROSITE" id="PS50011"/>
    </source>
</evidence>
<dbReference type="InParanoid" id="A0A068VEA0"/>
<dbReference type="InterPro" id="IPR001245">
    <property type="entry name" value="Ser-Thr/Tyr_kinase_cat_dom"/>
</dbReference>
<dbReference type="PANTHER" id="PTHR48006:SF50">
    <property type="entry name" value="OS03G0724300 PROTEIN"/>
    <property type="match status" value="1"/>
</dbReference>
<dbReference type="SUPFAM" id="SSF56112">
    <property type="entry name" value="Protein kinase-like (PK-like)"/>
    <property type="match status" value="1"/>
</dbReference>
<dbReference type="InterPro" id="IPR000719">
    <property type="entry name" value="Prot_kinase_dom"/>
</dbReference>
<dbReference type="PROSITE" id="PS50011">
    <property type="entry name" value="PROTEIN_KINASE_DOM"/>
    <property type="match status" value="1"/>
</dbReference>
<accession>A0A068VEA0</accession>
<dbReference type="Gene3D" id="3.30.200.20">
    <property type="entry name" value="Phosphorylase Kinase, domain 1"/>
    <property type="match status" value="1"/>
</dbReference>
<feature type="domain" description="Protein kinase" evidence="3">
    <location>
        <begin position="71"/>
        <end position="352"/>
    </location>
</feature>
<dbReference type="AlphaFoldDB" id="A0A068VEA0"/>
<dbReference type="EMBL" id="HG739423">
    <property type="protein sequence ID" value="CDP19056.1"/>
    <property type="molecule type" value="Genomic_DNA"/>
</dbReference>
<reference evidence="5" key="1">
    <citation type="journal article" date="2014" name="Science">
        <title>The coffee genome provides insight into the convergent evolution of caffeine biosynthesis.</title>
        <authorList>
            <person name="Denoeud F."/>
            <person name="Carretero-Paulet L."/>
            <person name="Dereeper A."/>
            <person name="Droc G."/>
            <person name="Guyot R."/>
            <person name="Pietrella M."/>
            <person name="Zheng C."/>
            <person name="Alberti A."/>
            <person name="Anthony F."/>
            <person name="Aprea G."/>
            <person name="Aury J.M."/>
            <person name="Bento P."/>
            <person name="Bernard M."/>
            <person name="Bocs S."/>
            <person name="Campa C."/>
            <person name="Cenci A."/>
            <person name="Combes M.C."/>
            <person name="Crouzillat D."/>
            <person name="Da Silva C."/>
            <person name="Daddiego L."/>
            <person name="De Bellis F."/>
            <person name="Dussert S."/>
            <person name="Garsmeur O."/>
            <person name="Gayraud T."/>
            <person name="Guignon V."/>
            <person name="Jahn K."/>
            <person name="Jamilloux V."/>
            <person name="Joet T."/>
            <person name="Labadie K."/>
            <person name="Lan T."/>
            <person name="Leclercq J."/>
            <person name="Lepelley M."/>
            <person name="Leroy T."/>
            <person name="Li L.T."/>
            <person name="Librado P."/>
            <person name="Lopez L."/>
            <person name="Munoz A."/>
            <person name="Noel B."/>
            <person name="Pallavicini A."/>
            <person name="Perrotta G."/>
            <person name="Poncet V."/>
            <person name="Pot D."/>
            <person name="Priyono X."/>
            <person name="Rigoreau M."/>
            <person name="Rouard M."/>
            <person name="Rozas J."/>
            <person name="Tranchant-Dubreuil C."/>
            <person name="VanBuren R."/>
            <person name="Zhang Q."/>
            <person name="Andrade A.C."/>
            <person name="Argout X."/>
            <person name="Bertrand B."/>
            <person name="de Kochko A."/>
            <person name="Graziosi G."/>
            <person name="Henry R.J."/>
            <person name="Jayarama X."/>
            <person name="Ming R."/>
            <person name="Nagai C."/>
            <person name="Rounsley S."/>
            <person name="Sankoff D."/>
            <person name="Giuliano G."/>
            <person name="Albert V.A."/>
            <person name="Wincker P."/>
            <person name="Lashermes P."/>
        </authorList>
    </citation>
    <scope>NUCLEOTIDE SEQUENCE [LARGE SCALE GENOMIC DNA]</scope>
    <source>
        <strain evidence="5">cv. DH200-94</strain>
    </source>
</reference>
<dbReference type="Gramene" id="CDP19056">
    <property type="protein sequence ID" value="CDP19056"/>
    <property type="gene ID" value="GSCOC_T00008315001"/>
</dbReference>
<protein>
    <submittedName>
        <fullName evidence="4">DH200=94 genomic scaffold, scaffold_339</fullName>
    </submittedName>
</protein>
<dbReference type="GO" id="GO:0004672">
    <property type="term" value="F:protein kinase activity"/>
    <property type="evidence" value="ECO:0007669"/>
    <property type="project" value="InterPro"/>
</dbReference>
<dbReference type="GO" id="GO:0016020">
    <property type="term" value="C:membrane"/>
    <property type="evidence" value="ECO:0007669"/>
    <property type="project" value="UniProtKB-SubCell"/>
</dbReference>
<dbReference type="InterPro" id="IPR051824">
    <property type="entry name" value="LRR_Rcpt-Like_S/T_Kinase"/>
</dbReference>
<dbReference type="Pfam" id="PF07714">
    <property type="entry name" value="PK_Tyr_Ser-Thr"/>
    <property type="match status" value="1"/>
</dbReference>
<name>A0A068VEA0_COFCA</name>
<evidence type="ECO:0000256" key="1">
    <source>
        <dbReference type="ARBA" id="ARBA00004479"/>
    </source>
</evidence>
<keyword evidence="5" id="KW-1185">Reference proteome</keyword>
<proteinExistence type="predicted"/>
<feature type="region of interest" description="Disordered" evidence="2">
    <location>
        <begin position="32"/>
        <end position="53"/>
    </location>
</feature>
<dbReference type="OrthoDB" id="1742050at2759"/>
<feature type="compositionally biased region" description="Pro residues" evidence="2">
    <location>
        <begin position="39"/>
        <end position="48"/>
    </location>
</feature>
<dbReference type="PANTHER" id="PTHR48006">
    <property type="entry name" value="LEUCINE-RICH REPEAT-CONTAINING PROTEIN DDB_G0281931-RELATED"/>
    <property type="match status" value="1"/>
</dbReference>
<evidence type="ECO:0000313" key="4">
    <source>
        <dbReference type="EMBL" id="CDP19056.1"/>
    </source>
</evidence>
<dbReference type="FunFam" id="1.10.510.10:FF:000448">
    <property type="entry name" value="Putative LRR receptor-like serine/threonine-protein kinase"/>
    <property type="match status" value="1"/>
</dbReference>
<dbReference type="PhylomeDB" id="A0A068VEA0"/>
<sequence>MSRIYDNWERLVGATLLREELRLIAQRTPSDLSLASSIPSPPPSPSPSLSPSSLARSSFTYDEILQATNNFSGSNLIMYARTGLLFRGALEAGIRVVVKKVDLSLINRTSLMRELEFYNKVSHPRFVPLLGHCLENDNHKFLVYKYMPHTDLHSFWSRNVVPFYHGNNLDWLKWETRLKIARGVAEGLCYLHHKCDPPLVHRNIDASSILLDDDFEVRLGRLHEVCTQAKETNGSRFSRGFDRSISGTSDATCAYDVYRFGMVLLELVTGRMKYSLPSYRITKDSMPNTLSNVSSQDKKLILNIVDGSLTVDEVLLKDIWAVAFVAKACLDPKPSRRPQMSYVLEALHNPSTVVNGSWKGKRIGLIQFN</sequence>
<gene>
    <name evidence="4" type="ORF">GSCOC_T00008315001</name>
</gene>